<comment type="caution">
    <text evidence="1">The sequence shown here is derived from an EMBL/GenBank/DDBJ whole genome shotgun (WGS) entry which is preliminary data.</text>
</comment>
<dbReference type="RefSeq" id="WP_378386303.1">
    <property type="nucleotide sequence ID" value="NZ_JBHLWM010000003.1"/>
</dbReference>
<accession>A0ABV6EQE0</accession>
<dbReference type="EMBL" id="JBHLWM010000003">
    <property type="protein sequence ID" value="MFC0240429.1"/>
    <property type="molecule type" value="Genomic_DNA"/>
</dbReference>
<proteinExistence type="predicted"/>
<keyword evidence="2" id="KW-1185">Reference proteome</keyword>
<name>A0ABV6EQE0_9BRAD</name>
<reference evidence="1 2" key="1">
    <citation type="submission" date="2024-09" db="EMBL/GenBank/DDBJ databases">
        <authorList>
            <person name="Sun Q."/>
            <person name="Mori K."/>
        </authorList>
    </citation>
    <scope>NUCLEOTIDE SEQUENCE [LARGE SCALE GENOMIC DNA]</scope>
    <source>
        <strain evidence="1 2">KCTC 23279</strain>
    </source>
</reference>
<evidence type="ECO:0000313" key="1">
    <source>
        <dbReference type="EMBL" id="MFC0240429.1"/>
    </source>
</evidence>
<sequence>MRSITLHDFQHACASDLDALLRSADLRLNDAQRRRLGWLVAQFGAARLYRRGDKLGPEDRLIIVTNPLNSAGAELFYRSLRPGCVVVVPFGENPVFDFLKSKLSEYGTVGTHGADGPHELWWGGISSIETLLPCPAATERLRVVSCYPRRGDDQGALRLQQAVERQQLTAHIEPIDSACDDRLHCAEKADFIARMWGRFAEPLLFLEAGADLNDAPLVPVRLGCDLAVHKWNRWEMSARTIYLGRTAAAEAFLGVWRQLAELCPTVWEGALLDQAWCLATSQRSLDTVWLPRSYHALVGDLSESKATVVHDLRSTTADLGPDPSFAAIARAARRAGRTGPSDALVVMQSPALSTDSVAVILHDVGAADARAVAATIDAATSAFATECGGFGRLELTLCAWRDEADAARRAARAGRASVLEIVPGQPIPPNVFSSLAKGHGAAVVPVPRI</sequence>
<protein>
    <submittedName>
        <fullName evidence="1">Uncharacterized protein</fullName>
    </submittedName>
</protein>
<gene>
    <name evidence="1" type="ORF">ACFFJ6_08125</name>
</gene>
<dbReference type="Proteomes" id="UP001589775">
    <property type="component" value="Unassembled WGS sequence"/>
</dbReference>
<organism evidence="1 2">
    <name type="scientific">Rhodopseudomonas telluris</name>
    <dbReference type="NCBI Taxonomy" id="644215"/>
    <lineage>
        <taxon>Bacteria</taxon>
        <taxon>Pseudomonadati</taxon>
        <taxon>Pseudomonadota</taxon>
        <taxon>Alphaproteobacteria</taxon>
        <taxon>Hyphomicrobiales</taxon>
        <taxon>Nitrobacteraceae</taxon>
        <taxon>Rhodopseudomonas</taxon>
    </lineage>
</organism>
<evidence type="ECO:0000313" key="2">
    <source>
        <dbReference type="Proteomes" id="UP001589775"/>
    </source>
</evidence>